<accession>A0AAI8VSI6</accession>
<comment type="caution">
    <text evidence="2">The sequence shown here is derived from an EMBL/GenBank/DDBJ whole genome shotgun (WGS) entry which is preliminary data.</text>
</comment>
<dbReference type="InterPro" id="IPR037525">
    <property type="entry name" value="Velvet_dom"/>
</dbReference>
<dbReference type="EMBL" id="CAUWAG010000013">
    <property type="protein sequence ID" value="CAJ2510275.1"/>
    <property type="molecule type" value="Genomic_DNA"/>
</dbReference>
<evidence type="ECO:0000313" key="3">
    <source>
        <dbReference type="Proteomes" id="UP001295740"/>
    </source>
</evidence>
<evidence type="ECO:0000259" key="1">
    <source>
        <dbReference type="PROSITE" id="PS51821"/>
    </source>
</evidence>
<feature type="domain" description="Velvet" evidence="1">
    <location>
        <begin position="1"/>
        <end position="186"/>
    </location>
</feature>
<dbReference type="InterPro" id="IPR038491">
    <property type="entry name" value="Velvet_dom_sf"/>
</dbReference>
<sequence>MADLCSRATRSHLASTADTRTGALYAGRIAVNMINIAVQPPTQVQAGAVLYPPLVLSSESDAAYDFVQVILLDPYGHVLEDQLYGTLSTSKKALEDGTVGGSSQCLEFAVFPDLTLSYSGSYTLRVNAIRMDYSCPDGPAAVIVMSVTTREIYVYDQRVASEIPSSEEKTLLSRLRRSRGFGVPRPPGRR</sequence>
<protein>
    <submittedName>
        <fullName evidence="2">Uu.00g061750.m01.CDS01</fullName>
    </submittedName>
</protein>
<dbReference type="Gene3D" id="2.60.40.3960">
    <property type="entry name" value="Velvet domain"/>
    <property type="match status" value="1"/>
</dbReference>
<gene>
    <name evidence="2" type="ORF">KHLLAP_LOCUS10743</name>
</gene>
<dbReference type="AlphaFoldDB" id="A0AAI8VSI6"/>
<name>A0AAI8VSI6_9PEZI</name>
<dbReference type="PROSITE" id="PS51821">
    <property type="entry name" value="VELVET"/>
    <property type="match status" value="1"/>
</dbReference>
<proteinExistence type="predicted"/>
<reference evidence="2" key="1">
    <citation type="submission" date="2023-10" db="EMBL/GenBank/DDBJ databases">
        <authorList>
            <person name="Hackl T."/>
        </authorList>
    </citation>
    <scope>NUCLEOTIDE SEQUENCE</scope>
</reference>
<keyword evidence="3" id="KW-1185">Reference proteome</keyword>
<dbReference type="Proteomes" id="UP001295740">
    <property type="component" value="Unassembled WGS sequence"/>
</dbReference>
<organism evidence="2 3">
    <name type="scientific">Anthostomella pinea</name>
    <dbReference type="NCBI Taxonomy" id="933095"/>
    <lineage>
        <taxon>Eukaryota</taxon>
        <taxon>Fungi</taxon>
        <taxon>Dikarya</taxon>
        <taxon>Ascomycota</taxon>
        <taxon>Pezizomycotina</taxon>
        <taxon>Sordariomycetes</taxon>
        <taxon>Xylariomycetidae</taxon>
        <taxon>Xylariales</taxon>
        <taxon>Xylariaceae</taxon>
        <taxon>Anthostomella</taxon>
    </lineage>
</organism>
<evidence type="ECO:0000313" key="2">
    <source>
        <dbReference type="EMBL" id="CAJ2510275.1"/>
    </source>
</evidence>